<sequence>MRALGTLFLLLNLLLFHLKKKKESITMQTFIIVIIAAIIMAGMVYLHRRHWGFNKLVFLALALGIIGGSAIQLIYGPTSKTVTNAIDWINIVGNGYIALLQMLVIPLVFVSLVSAFTRLKAKTNLKKMTANVLGILLSTTAIASFLGIMSVIIFNLQGAGFIKGMAANSTAVEAIKTHQETLKGLTLPQQITNLLPTNIFADFAGTRSSSTIAVVIFSLMVGIAYLWLRDNQAEEARVFAKGIAALQGIVSRLVKMVLELTPYGIFALMVKATATSSFASIAKLGTFIVAAYVAIIAMFLVHTLILMANRINPVTYYKKAWPALVFAFTSRTSAGTLPLNVKIQRDSLGVSSPVANFAASFGLTIGQNGCAGIYPSMVAAIIAPTAGINVLSWQFVLTLMAIDVIASFGVAGVGGGATFTTLMVLGTLNLPVAIMGVLIAIDPIIDMARTALNVNDSILAGVVTAKNMDELDYDKLGNRKNIVANEL</sequence>
<protein>
    <recommendedName>
        <fullName evidence="3">L-cystine uptake protein TcyP</fullName>
    </recommendedName>
    <alternativeName>
        <fullName evidence="9">Transporter of cystine TcyP</fullName>
    </alternativeName>
</protein>
<dbReference type="GO" id="GO:0015293">
    <property type="term" value="F:symporter activity"/>
    <property type="evidence" value="ECO:0007669"/>
    <property type="project" value="InterPro"/>
</dbReference>
<feature type="transmembrane region" description="Helical" evidence="10">
    <location>
        <begin position="25"/>
        <end position="44"/>
    </location>
</feature>
<evidence type="ECO:0000256" key="4">
    <source>
        <dbReference type="ARBA" id="ARBA00022448"/>
    </source>
</evidence>
<dbReference type="InterPro" id="IPR001991">
    <property type="entry name" value="Na-dicarboxylate_symporter"/>
</dbReference>
<gene>
    <name evidence="11" type="ORF">FC49_GL000557</name>
</gene>
<feature type="transmembrane region" description="Helical" evidence="10">
    <location>
        <begin position="56"/>
        <end position="75"/>
    </location>
</feature>
<feature type="transmembrane region" description="Helical" evidence="10">
    <location>
        <begin position="128"/>
        <end position="154"/>
    </location>
</feature>
<keyword evidence="7 10" id="KW-1133">Transmembrane helix</keyword>
<dbReference type="Proteomes" id="UP000050973">
    <property type="component" value="Unassembled WGS sequence"/>
</dbReference>
<feature type="transmembrane region" description="Helical" evidence="10">
    <location>
        <begin position="210"/>
        <end position="228"/>
    </location>
</feature>
<keyword evidence="8 10" id="KW-0472">Membrane</keyword>
<dbReference type="GO" id="GO:0015184">
    <property type="term" value="F:L-cystine transmembrane transporter activity"/>
    <property type="evidence" value="ECO:0007669"/>
    <property type="project" value="TreeGrafter"/>
</dbReference>
<keyword evidence="4" id="KW-0813">Transport</keyword>
<feature type="transmembrane region" description="Helical" evidence="10">
    <location>
        <begin position="395"/>
        <end position="413"/>
    </location>
</feature>
<comment type="similarity">
    <text evidence="2">Belongs to the dicarboxylate/amino acid:cation symporter (DAACS) (TC 2.A.23) family.</text>
</comment>
<proteinExistence type="inferred from homology"/>
<feature type="transmembrane region" description="Helical" evidence="10">
    <location>
        <begin position="287"/>
        <end position="308"/>
    </location>
</feature>
<dbReference type="AlphaFoldDB" id="A0A0R1WAY5"/>
<evidence type="ECO:0000256" key="7">
    <source>
        <dbReference type="ARBA" id="ARBA00022989"/>
    </source>
</evidence>
<organism evidence="11 12">
    <name type="scientific">Limosilactobacillus oris DSM 4864</name>
    <dbReference type="NCBI Taxonomy" id="1423779"/>
    <lineage>
        <taxon>Bacteria</taxon>
        <taxon>Bacillati</taxon>
        <taxon>Bacillota</taxon>
        <taxon>Bacilli</taxon>
        <taxon>Lactobacillales</taxon>
        <taxon>Lactobacillaceae</taxon>
        <taxon>Limosilactobacillus</taxon>
    </lineage>
</organism>
<evidence type="ECO:0000256" key="8">
    <source>
        <dbReference type="ARBA" id="ARBA00023136"/>
    </source>
</evidence>
<dbReference type="GO" id="GO:0005886">
    <property type="term" value="C:plasma membrane"/>
    <property type="evidence" value="ECO:0007669"/>
    <property type="project" value="TreeGrafter"/>
</dbReference>
<keyword evidence="6" id="KW-0029">Amino-acid transport</keyword>
<keyword evidence="5 10" id="KW-0812">Transmembrane</keyword>
<dbReference type="InterPro" id="IPR036458">
    <property type="entry name" value="Na:dicarbo_symporter_sf"/>
</dbReference>
<reference evidence="11 12" key="1">
    <citation type="journal article" date="2015" name="Genome Announc.">
        <title>Expanding the biotechnology potential of lactobacilli through comparative genomics of 213 strains and associated genera.</title>
        <authorList>
            <person name="Sun Z."/>
            <person name="Harris H.M."/>
            <person name="McCann A."/>
            <person name="Guo C."/>
            <person name="Argimon S."/>
            <person name="Zhang W."/>
            <person name="Yang X."/>
            <person name="Jeffery I.B."/>
            <person name="Cooney J.C."/>
            <person name="Kagawa T.F."/>
            <person name="Liu W."/>
            <person name="Song Y."/>
            <person name="Salvetti E."/>
            <person name="Wrobel A."/>
            <person name="Rasinkangas P."/>
            <person name="Parkhill J."/>
            <person name="Rea M.C."/>
            <person name="O'Sullivan O."/>
            <person name="Ritari J."/>
            <person name="Douillard F.P."/>
            <person name="Paul Ross R."/>
            <person name="Yang R."/>
            <person name="Briner A.E."/>
            <person name="Felis G.E."/>
            <person name="de Vos W.M."/>
            <person name="Barrangou R."/>
            <person name="Klaenhammer T.R."/>
            <person name="Caufield P.W."/>
            <person name="Cui Y."/>
            <person name="Zhang H."/>
            <person name="O'Toole P.W."/>
        </authorList>
    </citation>
    <scope>NUCLEOTIDE SEQUENCE [LARGE SCALE GENOMIC DNA]</scope>
    <source>
        <strain evidence="11 12">DSM 4864</strain>
    </source>
</reference>
<evidence type="ECO:0000313" key="12">
    <source>
        <dbReference type="Proteomes" id="UP000050973"/>
    </source>
</evidence>
<evidence type="ECO:0000313" key="11">
    <source>
        <dbReference type="EMBL" id="KRM15112.1"/>
    </source>
</evidence>
<comment type="subcellular location">
    <subcellularLocation>
        <location evidence="1">Membrane</location>
        <topology evidence="1">Multi-pass membrane protein</topology>
    </subcellularLocation>
</comment>
<evidence type="ECO:0000256" key="9">
    <source>
        <dbReference type="ARBA" id="ARBA00031293"/>
    </source>
</evidence>
<evidence type="ECO:0000256" key="10">
    <source>
        <dbReference type="SAM" id="Phobius"/>
    </source>
</evidence>
<dbReference type="PANTHER" id="PTHR42865:SF5">
    <property type="entry name" value="L-CYSTINE TRANSPORTER TCYP"/>
    <property type="match status" value="1"/>
</dbReference>
<evidence type="ECO:0000256" key="5">
    <source>
        <dbReference type="ARBA" id="ARBA00022692"/>
    </source>
</evidence>
<evidence type="ECO:0000256" key="3">
    <source>
        <dbReference type="ARBA" id="ARBA00022031"/>
    </source>
</evidence>
<feature type="transmembrane region" description="Helical" evidence="10">
    <location>
        <begin position="419"/>
        <end position="441"/>
    </location>
</feature>
<dbReference type="SUPFAM" id="SSF118215">
    <property type="entry name" value="Proton glutamate symport protein"/>
    <property type="match status" value="1"/>
</dbReference>
<dbReference type="Pfam" id="PF00375">
    <property type="entry name" value="SDF"/>
    <property type="match status" value="1"/>
</dbReference>
<feature type="transmembrane region" description="Helical" evidence="10">
    <location>
        <begin position="95"/>
        <end position="116"/>
    </location>
</feature>
<accession>A0A0R1WAY5</accession>
<evidence type="ECO:0000256" key="1">
    <source>
        <dbReference type="ARBA" id="ARBA00004141"/>
    </source>
</evidence>
<name>A0A0R1WAY5_9LACO</name>
<evidence type="ECO:0000256" key="2">
    <source>
        <dbReference type="ARBA" id="ARBA00006148"/>
    </source>
</evidence>
<dbReference type="PATRIC" id="fig|1423779.3.peg.566"/>
<comment type="caution">
    <text evidence="11">The sequence shown here is derived from an EMBL/GenBank/DDBJ whole genome shotgun (WGS) entry which is preliminary data.</text>
</comment>
<dbReference type="EMBL" id="AZGE01000016">
    <property type="protein sequence ID" value="KRM15112.1"/>
    <property type="molecule type" value="Genomic_DNA"/>
</dbReference>
<evidence type="ECO:0000256" key="6">
    <source>
        <dbReference type="ARBA" id="ARBA00022970"/>
    </source>
</evidence>
<dbReference type="Gene3D" id="1.10.3860.10">
    <property type="entry name" value="Sodium:dicarboxylate symporter"/>
    <property type="match status" value="1"/>
</dbReference>
<dbReference type="PRINTS" id="PR00173">
    <property type="entry name" value="EDTRNSPORT"/>
</dbReference>
<dbReference type="PANTHER" id="PTHR42865">
    <property type="entry name" value="PROTON/GLUTAMATE-ASPARTATE SYMPORTER"/>
    <property type="match status" value="1"/>
</dbReference>